<gene>
    <name evidence="7" type="ORF">BHY08_07615</name>
</gene>
<dbReference type="AlphaFoldDB" id="A0A1J0A6Z6"/>
<dbReference type="PANTHER" id="PTHR43429:SF1">
    <property type="entry name" value="NAD(P)H SULFUR OXIDOREDUCTASE (COA-DEPENDENT)"/>
    <property type="match status" value="1"/>
</dbReference>
<protein>
    <recommendedName>
        <fullName evidence="6">FAD/NAD(P)-binding domain-containing protein</fullName>
    </recommendedName>
</protein>
<keyword evidence="3" id="KW-0274">FAD</keyword>
<dbReference type="GO" id="GO:0016491">
    <property type="term" value="F:oxidoreductase activity"/>
    <property type="evidence" value="ECO:0007669"/>
    <property type="project" value="UniProtKB-KW"/>
</dbReference>
<comment type="cofactor">
    <cofactor evidence="1">
        <name>FAD</name>
        <dbReference type="ChEBI" id="CHEBI:57692"/>
    </cofactor>
</comment>
<keyword evidence="2" id="KW-0285">Flavoprotein</keyword>
<dbReference type="PRINTS" id="PR00368">
    <property type="entry name" value="FADPNR"/>
</dbReference>
<evidence type="ECO:0000256" key="3">
    <source>
        <dbReference type="ARBA" id="ARBA00022827"/>
    </source>
</evidence>
<dbReference type="Pfam" id="PF07992">
    <property type="entry name" value="Pyr_redox_2"/>
    <property type="match status" value="1"/>
</dbReference>
<organism evidence="7 8">
    <name type="scientific">Vagococcus teuberi</name>
    <dbReference type="NCBI Taxonomy" id="519472"/>
    <lineage>
        <taxon>Bacteria</taxon>
        <taxon>Bacillati</taxon>
        <taxon>Bacillota</taxon>
        <taxon>Bacilli</taxon>
        <taxon>Lactobacillales</taxon>
        <taxon>Enterococcaceae</taxon>
        <taxon>Vagococcus</taxon>
    </lineage>
</organism>
<name>A0A1J0A6Z6_9ENTE</name>
<evidence type="ECO:0000313" key="7">
    <source>
        <dbReference type="EMBL" id="APB31709.1"/>
    </source>
</evidence>
<feature type="domain" description="FAD/NAD(P)-binding" evidence="6">
    <location>
        <begin position="1"/>
        <end position="284"/>
    </location>
</feature>
<dbReference type="InterPro" id="IPR016156">
    <property type="entry name" value="FAD/NAD-linked_Rdtase_dimer_sf"/>
</dbReference>
<dbReference type="PRINTS" id="PR00411">
    <property type="entry name" value="PNDRDTASEI"/>
</dbReference>
<dbReference type="InterPro" id="IPR036188">
    <property type="entry name" value="FAD/NAD-bd_sf"/>
</dbReference>
<evidence type="ECO:0000256" key="5">
    <source>
        <dbReference type="ARBA" id="ARBA00023284"/>
    </source>
</evidence>
<dbReference type="PANTHER" id="PTHR43429">
    <property type="entry name" value="PYRIDINE NUCLEOTIDE-DISULFIDE OXIDOREDUCTASE DOMAIN-CONTAINING"/>
    <property type="match status" value="1"/>
</dbReference>
<evidence type="ECO:0000256" key="1">
    <source>
        <dbReference type="ARBA" id="ARBA00001974"/>
    </source>
</evidence>
<accession>A0A1J0A6Z6</accession>
<dbReference type="STRING" id="519472.BHY08_07615"/>
<evidence type="ECO:0000256" key="2">
    <source>
        <dbReference type="ARBA" id="ARBA00022630"/>
    </source>
</evidence>
<reference evidence="7 8" key="1">
    <citation type="submission" date="2016-09" db="EMBL/GenBank/DDBJ databases">
        <title>Vagococcus teuberi sp. nov., isolated from the Malian artisanal sour milk fene.</title>
        <authorList>
            <person name="Wullschleger S."/>
            <person name="Seifert C."/>
            <person name="Baumgartner S."/>
            <person name="Lacroix C."/>
            <person name="Bonfoh B."/>
            <person name="Stevens M.J."/>
            <person name="Meile L."/>
        </authorList>
    </citation>
    <scope>NUCLEOTIDE SEQUENCE [LARGE SCALE GENOMIC DNA]</scope>
    <source>
        <strain evidence="7 8">DSM 21459</strain>
    </source>
</reference>
<sequence>MKVIIVGGSFAGIHCAIKVKELYPSFDVVLIEKKAKIGYIPSGLSMLLNGEIDSLEEAYFMTKKELEKTGINVLTDTEVLSYDFTGKTIDTTKGLMSFDKLVLATGSSQKSSKMEDDFDRIKTYKDKESAEQILNTLSNIDEVIVIGAGQAGMELASGLIYQGKKVHIIETMDYPLYKYFDKDFLESFYTTTGDIPNMTFHFSETVKEIDESRLVLSNGKTMNITDKMVLSANSVRPELSIFNQQLRANSDNTLYVDDYLETSIPDVYAIGDLIQVPSFLFHARVYAPLIVNAVQTSMTCAKNIVEKKETLRPMLKTVGIKLFNHYLASTGLMESEDFLYDAEVKSVIITLPISTVSKKEVSIKLVYGGKNYHLLGVQLISKEPILDKINTFALMIKERIDIRNLSQLPHFYNAVFANTSLGLPDVFGKGDDMGEI</sequence>
<evidence type="ECO:0000313" key="8">
    <source>
        <dbReference type="Proteomes" id="UP000191200"/>
    </source>
</evidence>
<dbReference type="SUPFAM" id="SSF51905">
    <property type="entry name" value="FAD/NAD(P)-binding domain"/>
    <property type="match status" value="2"/>
</dbReference>
<evidence type="ECO:0000259" key="6">
    <source>
        <dbReference type="Pfam" id="PF07992"/>
    </source>
</evidence>
<dbReference type="SUPFAM" id="SSF55424">
    <property type="entry name" value="FAD/NAD-linked reductases, dimerisation (C-terminal) domain"/>
    <property type="match status" value="1"/>
</dbReference>
<keyword evidence="4" id="KW-0560">Oxidoreductase</keyword>
<proteinExistence type="predicted"/>
<dbReference type="Gene3D" id="3.50.50.60">
    <property type="entry name" value="FAD/NAD(P)-binding domain"/>
    <property type="match status" value="2"/>
</dbReference>
<dbReference type="InterPro" id="IPR050260">
    <property type="entry name" value="FAD-bd_OxRdtase"/>
</dbReference>
<keyword evidence="5" id="KW-0676">Redox-active center</keyword>
<dbReference type="KEGG" id="vte:BHY08_07615"/>
<dbReference type="InterPro" id="IPR023753">
    <property type="entry name" value="FAD/NAD-binding_dom"/>
</dbReference>
<dbReference type="RefSeq" id="WP_071457303.1">
    <property type="nucleotide sequence ID" value="NZ_CP017267.1"/>
</dbReference>
<dbReference type="EMBL" id="CP017267">
    <property type="protein sequence ID" value="APB31709.1"/>
    <property type="molecule type" value="Genomic_DNA"/>
</dbReference>
<keyword evidence="8" id="KW-1185">Reference proteome</keyword>
<evidence type="ECO:0000256" key="4">
    <source>
        <dbReference type="ARBA" id="ARBA00023002"/>
    </source>
</evidence>
<dbReference type="Proteomes" id="UP000191200">
    <property type="component" value="Chromosome"/>
</dbReference>